<reference evidence="2 3" key="1">
    <citation type="submission" date="2017-08" db="EMBL/GenBank/DDBJ databases">
        <title>Complete genome sequence of Mucilaginibacter sp. strain BJC16-A31.</title>
        <authorList>
            <consortium name="Henan University of Science and Technology"/>
            <person name="You X."/>
        </authorList>
    </citation>
    <scope>NUCLEOTIDE SEQUENCE [LARGE SCALE GENOMIC DNA]</scope>
    <source>
        <strain evidence="2 3">BJC16-A31</strain>
    </source>
</reference>
<keyword evidence="1" id="KW-0812">Transmembrane</keyword>
<keyword evidence="1" id="KW-1133">Transmembrane helix</keyword>
<organism evidence="2 3">
    <name type="scientific">Mucilaginibacter xinganensis</name>
    <dbReference type="NCBI Taxonomy" id="1234841"/>
    <lineage>
        <taxon>Bacteria</taxon>
        <taxon>Pseudomonadati</taxon>
        <taxon>Bacteroidota</taxon>
        <taxon>Sphingobacteriia</taxon>
        <taxon>Sphingobacteriales</taxon>
        <taxon>Sphingobacteriaceae</taxon>
        <taxon>Mucilaginibacter</taxon>
    </lineage>
</organism>
<dbReference type="KEGG" id="muc:MuYL_3778"/>
<dbReference type="EMBL" id="CP022743">
    <property type="protein sequence ID" value="ASU35663.1"/>
    <property type="molecule type" value="Genomic_DNA"/>
</dbReference>
<feature type="transmembrane region" description="Helical" evidence="1">
    <location>
        <begin position="46"/>
        <end position="67"/>
    </location>
</feature>
<evidence type="ECO:0000313" key="3">
    <source>
        <dbReference type="Proteomes" id="UP000215002"/>
    </source>
</evidence>
<keyword evidence="3" id="KW-1185">Reference proteome</keyword>
<keyword evidence="1" id="KW-0472">Membrane</keyword>
<protein>
    <submittedName>
        <fullName evidence="2">Uncharacterized protein</fullName>
    </submittedName>
</protein>
<evidence type="ECO:0000313" key="2">
    <source>
        <dbReference type="EMBL" id="ASU35663.1"/>
    </source>
</evidence>
<dbReference type="AlphaFoldDB" id="A0A223P0L1"/>
<proteinExistence type="predicted"/>
<accession>A0A223P0L1</accession>
<sequence>MLHRLPDHTFGQVRWFKIPVREGSVVHSRWSIVYGLSMFAKIFRRLIMITAVYLAAAPAHIIGNGFVCSDINIPAEYFVPETLRTGVPAPHAFVRLQGITGWWCHWVIGLAVHGPWSMVHRRILQ</sequence>
<evidence type="ECO:0000256" key="1">
    <source>
        <dbReference type="SAM" id="Phobius"/>
    </source>
</evidence>
<dbReference type="Proteomes" id="UP000215002">
    <property type="component" value="Chromosome"/>
</dbReference>
<name>A0A223P0L1_9SPHI</name>
<gene>
    <name evidence="2" type="ORF">MuYL_3778</name>
</gene>